<keyword evidence="4 6" id="KW-1133">Transmembrane helix</keyword>
<evidence type="ECO:0000256" key="2">
    <source>
        <dbReference type="ARBA" id="ARBA00022448"/>
    </source>
</evidence>
<evidence type="ECO:0000313" key="9">
    <source>
        <dbReference type="Proteomes" id="UP000332487"/>
    </source>
</evidence>
<keyword evidence="3 6" id="KW-0812">Transmembrane</keyword>
<feature type="transmembrane region" description="Helical" evidence="6">
    <location>
        <begin position="347"/>
        <end position="366"/>
    </location>
</feature>
<feature type="transmembrane region" description="Helical" evidence="6">
    <location>
        <begin position="221"/>
        <end position="238"/>
    </location>
</feature>
<reference evidence="8 9" key="1">
    <citation type="journal article" date="2009" name="Genome Biol.">
        <title>Community-wide analysis of microbial genome sequence signatures.</title>
        <authorList>
            <person name="Dick G.J."/>
            <person name="Andersson A.F."/>
            <person name="Baker B.J."/>
            <person name="Simmons S.L."/>
            <person name="Thomas B.C."/>
            <person name="Yelton A.P."/>
            <person name="Banfield J.F."/>
        </authorList>
    </citation>
    <scope>NUCLEOTIDE SEQUENCE [LARGE SCALE GENOMIC DNA]</scope>
    <source>
        <strain evidence="8">ARMAN-2</strain>
    </source>
</reference>
<feature type="domain" description="Citrate transporter-like" evidence="7">
    <location>
        <begin position="31"/>
        <end position="305"/>
    </location>
</feature>
<keyword evidence="9" id="KW-1185">Reference proteome</keyword>
<feature type="transmembrane region" description="Helical" evidence="6">
    <location>
        <begin position="81"/>
        <end position="106"/>
    </location>
</feature>
<evidence type="ECO:0000256" key="6">
    <source>
        <dbReference type="SAM" id="Phobius"/>
    </source>
</evidence>
<dbReference type="GO" id="GO:0055085">
    <property type="term" value="P:transmembrane transport"/>
    <property type="evidence" value="ECO:0007669"/>
    <property type="project" value="InterPro"/>
</dbReference>
<evidence type="ECO:0000313" key="8">
    <source>
        <dbReference type="EMBL" id="EET89971.1"/>
    </source>
</evidence>
<keyword evidence="2" id="KW-0813">Transport</keyword>
<feature type="transmembrane region" description="Helical" evidence="6">
    <location>
        <begin position="159"/>
        <end position="179"/>
    </location>
</feature>
<feature type="transmembrane region" description="Helical" evidence="6">
    <location>
        <begin position="16"/>
        <end position="32"/>
    </location>
</feature>
<protein>
    <submittedName>
        <fullName evidence="8">Citrate transporter</fullName>
    </submittedName>
</protein>
<comment type="subcellular location">
    <subcellularLocation>
        <location evidence="1">Membrane</location>
        <topology evidence="1">Multi-pass membrane protein</topology>
    </subcellularLocation>
</comment>
<dbReference type="EMBL" id="GG697240">
    <property type="protein sequence ID" value="EET89971.1"/>
    <property type="molecule type" value="Genomic_DNA"/>
</dbReference>
<gene>
    <name evidence="8" type="ORF">UNLARM2_0415</name>
</gene>
<organism evidence="8 9">
    <name type="scientific">Candidatus Micrarchaeum acidiphilum ARMAN-2</name>
    <dbReference type="NCBI Taxonomy" id="425595"/>
    <lineage>
        <taxon>Archaea</taxon>
        <taxon>Candidatus Micrarchaeota</taxon>
        <taxon>Candidatus Micrarchaeia</taxon>
        <taxon>Candidatus Micrarchaeales</taxon>
        <taxon>Candidatus Micrarchaeaceae</taxon>
        <taxon>Candidatus Micrarchaeum</taxon>
    </lineage>
</organism>
<dbReference type="PANTHER" id="PTHR43568">
    <property type="entry name" value="P PROTEIN"/>
    <property type="match status" value="1"/>
</dbReference>
<evidence type="ECO:0000259" key="7">
    <source>
        <dbReference type="Pfam" id="PF03600"/>
    </source>
</evidence>
<evidence type="ECO:0000256" key="5">
    <source>
        <dbReference type="ARBA" id="ARBA00023136"/>
    </source>
</evidence>
<dbReference type="AlphaFoldDB" id="C7DH69"/>
<feature type="transmembrane region" description="Helical" evidence="6">
    <location>
        <begin position="44"/>
        <end position="69"/>
    </location>
</feature>
<name>C7DH69_MICA2</name>
<reference evidence="8 9" key="2">
    <citation type="journal article" date="2010" name="Proc. Natl. Acad. Sci. U.S.A.">
        <title>Enigmatic, ultrasmall, uncultivated Archaea.</title>
        <authorList>
            <person name="Baker B.J."/>
            <person name="Comolli L.R."/>
            <person name="Dick G.J."/>
            <person name="Hauser L.J."/>
            <person name="Hyatt D."/>
            <person name="Dill B.D."/>
            <person name="Land M.L."/>
            <person name="Verberkmoes N.C."/>
            <person name="Hettich R.L."/>
            <person name="Banfield J.F."/>
        </authorList>
    </citation>
    <scope>NUCLEOTIDE SEQUENCE [LARGE SCALE GENOMIC DNA]</scope>
    <source>
        <strain evidence="8">ARMAN-2</strain>
    </source>
</reference>
<dbReference type="Pfam" id="PF03600">
    <property type="entry name" value="CitMHS"/>
    <property type="match status" value="1"/>
</dbReference>
<dbReference type="InterPro" id="IPR004680">
    <property type="entry name" value="Cit_transptr-like_dom"/>
</dbReference>
<evidence type="ECO:0000256" key="1">
    <source>
        <dbReference type="ARBA" id="ARBA00004141"/>
    </source>
</evidence>
<keyword evidence="5 6" id="KW-0472">Membrane</keyword>
<dbReference type="PANTHER" id="PTHR43568:SF1">
    <property type="entry name" value="P PROTEIN"/>
    <property type="match status" value="1"/>
</dbReference>
<dbReference type="InterPro" id="IPR051475">
    <property type="entry name" value="Diverse_Ion_Transporter"/>
</dbReference>
<sequence length="368" mass="39495">MPNKKSGIRFVRKEPIFFFLLAAYALLVAYNIKFLNSSLVEWNTVAIIASFLIINTGLLISGGIDAAAYAMLGRIKSFRKLALASIALTVLVSMFITNDASLIVLVPLTMSIGRISGSDVRSTVVLQAIGANLGSMLTPFGNPQNIIMFRHYGLSAPQFILAMMPIFLISALVLAAFVFLISRTGRASQPPPRPRSNRALLAASILLFVADTAGFLGNYSIWFFVAMSAAAIAAMTALRSKGSKVTAVLFRIDVFLILTFVLIFLVINSAATLLPRLHTNSGVLMFLYALVASQLISNVPATVLLQKSSIFAPLSWGVNVGGNGTVIASLANFIAIRQGGGISPIRFMKLSLLYTTIVALFAIILIEV</sequence>
<dbReference type="Proteomes" id="UP000332487">
    <property type="component" value="Unassembled WGS sequence"/>
</dbReference>
<proteinExistence type="predicted"/>
<evidence type="ECO:0000256" key="3">
    <source>
        <dbReference type="ARBA" id="ARBA00022692"/>
    </source>
</evidence>
<accession>C7DH69</accession>
<feature type="transmembrane region" description="Helical" evidence="6">
    <location>
        <begin position="283"/>
        <end position="305"/>
    </location>
</feature>
<evidence type="ECO:0000256" key="4">
    <source>
        <dbReference type="ARBA" id="ARBA00022989"/>
    </source>
</evidence>
<dbReference type="GO" id="GO:0016020">
    <property type="term" value="C:membrane"/>
    <property type="evidence" value="ECO:0007669"/>
    <property type="project" value="UniProtKB-SubCell"/>
</dbReference>
<feature type="transmembrane region" description="Helical" evidence="6">
    <location>
        <begin position="250"/>
        <end position="271"/>
    </location>
</feature>